<evidence type="ECO:0000256" key="6">
    <source>
        <dbReference type="ARBA" id="ARBA00022989"/>
    </source>
</evidence>
<dbReference type="Pfam" id="PF13520">
    <property type="entry name" value="AA_permease_2"/>
    <property type="match status" value="1"/>
</dbReference>
<feature type="transmembrane region" description="Helical" evidence="9">
    <location>
        <begin position="401"/>
        <end position="418"/>
    </location>
</feature>
<feature type="transmembrane region" description="Helical" evidence="9">
    <location>
        <begin position="82"/>
        <end position="108"/>
    </location>
</feature>
<accession>A0A0Q9YT57</accession>
<feature type="transmembrane region" description="Helical" evidence="9">
    <location>
        <begin position="120"/>
        <end position="137"/>
    </location>
</feature>
<dbReference type="PANTHER" id="PTHR42770">
    <property type="entry name" value="AMINO ACID TRANSPORTER-RELATED"/>
    <property type="match status" value="1"/>
</dbReference>
<dbReference type="OrthoDB" id="9804700at2"/>
<feature type="transmembrane region" description="Helical" evidence="9">
    <location>
        <begin position="149"/>
        <end position="168"/>
    </location>
</feature>
<gene>
    <name evidence="10" type="primary">adiC_1</name>
    <name evidence="11" type="ORF">HT99x_002240</name>
    <name evidence="10" type="ORF">HT99x_02366</name>
</gene>
<proteinExistence type="inferred from homology"/>
<dbReference type="EMBL" id="LKAJ01000010">
    <property type="protein sequence ID" value="KRG20634.1"/>
    <property type="molecule type" value="Genomic_DNA"/>
</dbReference>
<keyword evidence="4" id="KW-1003">Cell membrane</keyword>
<keyword evidence="12" id="KW-1185">Reference proteome</keyword>
<evidence type="ECO:0000256" key="5">
    <source>
        <dbReference type="ARBA" id="ARBA00022692"/>
    </source>
</evidence>
<dbReference type="AlphaFoldDB" id="A0A0Q9YT57"/>
<feature type="transmembrane region" description="Helical" evidence="9">
    <location>
        <begin position="316"/>
        <end position="334"/>
    </location>
</feature>
<dbReference type="InterPro" id="IPR050367">
    <property type="entry name" value="APC_superfamily"/>
</dbReference>
<comment type="caution">
    <text evidence="10">The sequence shown here is derived from an EMBL/GenBank/DDBJ whole genome shotgun (WGS) entry which is preliminary data.</text>
</comment>
<evidence type="ECO:0000313" key="10">
    <source>
        <dbReference type="EMBL" id="KRG20634.1"/>
    </source>
</evidence>
<evidence type="ECO:0000256" key="8">
    <source>
        <dbReference type="ARBA" id="ARBA00045636"/>
    </source>
</evidence>
<feature type="transmembrane region" description="Helical" evidence="9">
    <location>
        <begin position="40"/>
        <end position="61"/>
    </location>
</feature>
<evidence type="ECO:0000256" key="9">
    <source>
        <dbReference type="SAM" id="Phobius"/>
    </source>
</evidence>
<evidence type="ECO:0000256" key="2">
    <source>
        <dbReference type="ARBA" id="ARBA00008220"/>
    </source>
</evidence>
<reference evidence="11" key="2">
    <citation type="journal article" date="2016" name="Genome Announc.">
        <title>Draft Genome Sequences of Two Novel Amoeba-Resistant Intranuclear Bacteria, 'Candidatus Berkiella cookevillensis' and 'Candidatus Berkiella aquae'.</title>
        <authorList>
            <person name="Mehari Y.T."/>
            <person name="Arivett B.A."/>
            <person name="Farone A.L."/>
            <person name="Gunderson J.H."/>
            <person name="Farone M.B."/>
        </authorList>
    </citation>
    <scope>NUCLEOTIDE SEQUENCE</scope>
    <source>
        <strain evidence="11">HT99</strain>
    </source>
</reference>
<name>A0A0Q9YT57_9GAMM</name>
<feature type="transmembrane region" description="Helical" evidence="9">
    <location>
        <begin position="265"/>
        <end position="284"/>
    </location>
</feature>
<keyword evidence="7 9" id="KW-0472">Membrane</keyword>
<reference evidence="10" key="1">
    <citation type="submission" date="2015-09" db="EMBL/GenBank/DDBJ databases">
        <title>Draft Genome Sequences of Two Novel Amoeba-resistant Intranuclear Bacteria, Candidatus Berkiella cookevillensis and Candidatus Berkiella aquae.</title>
        <authorList>
            <person name="Mehari Y.T."/>
            <person name="Arivett B.A."/>
            <person name="Farone A.L."/>
            <person name="Gunderson J.H."/>
            <person name="Farone M.B."/>
        </authorList>
    </citation>
    <scope>NUCLEOTIDE SEQUENCE [LARGE SCALE GENOMIC DNA]</scope>
    <source>
        <strain evidence="10">HT99</strain>
    </source>
</reference>
<evidence type="ECO:0000256" key="1">
    <source>
        <dbReference type="ARBA" id="ARBA00004651"/>
    </source>
</evidence>
<organism evidence="10">
    <name type="scientific">Candidatus Berkiella aquae</name>
    <dbReference type="NCBI Taxonomy" id="295108"/>
    <lineage>
        <taxon>Bacteria</taxon>
        <taxon>Pseudomonadati</taxon>
        <taxon>Pseudomonadota</taxon>
        <taxon>Gammaproteobacteria</taxon>
        <taxon>Candidatus Berkiellales</taxon>
        <taxon>Candidatus Berkiellaceae</taxon>
        <taxon>Candidatus Berkiella</taxon>
    </lineage>
</organism>
<dbReference type="PANTHER" id="PTHR42770:SF18">
    <property type="entry name" value="ARGININE_AGMATINE ANTIPORTER"/>
    <property type="match status" value="1"/>
</dbReference>
<keyword evidence="6 9" id="KW-1133">Transmembrane helix</keyword>
<evidence type="ECO:0000256" key="4">
    <source>
        <dbReference type="ARBA" id="ARBA00022475"/>
    </source>
</evidence>
<evidence type="ECO:0000256" key="7">
    <source>
        <dbReference type="ARBA" id="ARBA00023136"/>
    </source>
</evidence>
<dbReference type="EMBL" id="LKAJ02000001">
    <property type="protein sequence ID" value="MCS5710242.1"/>
    <property type="molecule type" value="Genomic_DNA"/>
</dbReference>
<dbReference type="InterPro" id="IPR002293">
    <property type="entry name" value="AA/rel_permease1"/>
</dbReference>
<comment type="similarity">
    <text evidence="2">Belongs to the amino acid-polyamine-organocation (APC) superfamily. Basic amino acid/polyamine antiporter (APA) (TC 2.A.3.2) family.</text>
</comment>
<dbReference type="Proteomes" id="UP000051497">
    <property type="component" value="Unassembled WGS sequence"/>
</dbReference>
<protein>
    <recommendedName>
        <fullName evidence="3">Arginine/agmatine antiporter</fullName>
    </recommendedName>
</protein>
<comment type="function">
    <text evidence="8">Major component of the acid-resistance (AR) system allowing enteric pathogens to survive the acidic environment in the stomach. Exchanges extracellular arginine for its intracellular decarboxylation product agmatine (Agm) thereby expelling intracellular protons. Probably undergoes several conformational states in order to translocate the substrate across the membrane; keeps the substrate accessible to only 1 side of the membrane at a time by opening and closing 3 membrane-internal gates.</text>
</comment>
<keyword evidence="5 9" id="KW-0812">Transmembrane</keyword>
<feature type="transmembrane region" description="Helical" evidence="9">
    <location>
        <begin position="7"/>
        <end position="28"/>
    </location>
</feature>
<feature type="transmembrane region" description="Helical" evidence="9">
    <location>
        <begin position="219"/>
        <end position="245"/>
    </location>
</feature>
<dbReference type="STRING" id="295108.HT99x_02366"/>
<comment type="subcellular location">
    <subcellularLocation>
        <location evidence="1">Cell membrane</location>
        <topology evidence="1">Multi-pass membrane protein</topology>
    </subcellularLocation>
</comment>
<sequence>MSSGPRLGLLQTISLVTGNLIGSGVFLLPASLGTLGSLSLVGWMLTGIGALLLAAVFAKLSQTTQANGGPHNYVGLAFGKEAAYWIAWGYWVLSWISNTALVVAAVSYFSPLVGGMSQPMVLLSEILILATVTLINFKGIQFAGRFELVMTTIKLMPLVIIPLIGLFVVDWQQLSFAPPDNVELLDGVKMAMFLTLWAFVGLETATVPSGEVKNPKRTIPLATLLGTLIALLVYVLGSVVMLGILGNGLSTSSAPYADLAGHLLGGNWTHIIAAAAFCCCLGSFNGWTMVVSRIAQGAATEGLFPRAFAKVDKQGTPVRGLIISALCTLPLLFLSLQENLLSQFNAIIDISITLILLIYLVCILAYFKLKIGYSSKAAMAIGVGALVFVGFSLWAAGFKMVTLSLVLLLLGIPMRLYMSAKERATIQAEAI</sequence>
<dbReference type="RefSeq" id="WP_075066979.1">
    <property type="nucleotide sequence ID" value="NZ_LKAJ02000001.1"/>
</dbReference>
<feature type="transmembrane region" description="Helical" evidence="9">
    <location>
        <begin position="378"/>
        <end position="395"/>
    </location>
</feature>
<dbReference type="PIRSF" id="PIRSF006060">
    <property type="entry name" value="AA_transporter"/>
    <property type="match status" value="1"/>
</dbReference>
<dbReference type="Gene3D" id="1.20.1740.10">
    <property type="entry name" value="Amino acid/polyamine transporter I"/>
    <property type="match status" value="1"/>
</dbReference>
<evidence type="ECO:0000313" key="12">
    <source>
        <dbReference type="Proteomes" id="UP000051497"/>
    </source>
</evidence>
<evidence type="ECO:0000313" key="11">
    <source>
        <dbReference type="EMBL" id="MCS5710242.1"/>
    </source>
</evidence>
<feature type="transmembrane region" description="Helical" evidence="9">
    <location>
        <begin position="188"/>
        <end position="207"/>
    </location>
</feature>
<reference evidence="11" key="3">
    <citation type="submission" date="2021-06" db="EMBL/GenBank/DDBJ databases">
        <title>Genomic Description and Analysis of Intracellular Bacteria, Candidatus Berkiella cookevillensis and Candidatus Berkiella aquae.</title>
        <authorList>
            <person name="Kidane D.T."/>
            <person name="Mehari Y.T."/>
            <person name="Rice F.C."/>
            <person name="Arivett B.A."/>
            <person name="Farone A.L."/>
            <person name="Berk S.G."/>
            <person name="Farone M.B."/>
        </authorList>
    </citation>
    <scope>NUCLEOTIDE SEQUENCE</scope>
    <source>
        <strain evidence="11">HT99</strain>
    </source>
</reference>
<dbReference type="GO" id="GO:0022857">
    <property type="term" value="F:transmembrane transporter activity"/>
    <property type="evidence" value="ECO:0007669"/>
    <property type="project" value="InterPro"/>
</dbReference>
<feature type="transmembrane region" description="Helical" evidence="9">
    <location>
        <begin position="346"/>
        <end position="366"/>
    </location>
</feature>
<evidence type="ECO:0000256" key="3">
    <source>
        <dbReference type="ARBA" id="ARBA00021069"/>
    </source>
</evidence>
<dbReference type="GO" id="GO:0005886">
    <property type="term" value="C:plasma membrane"/>
    <property type="evidence" value="ECO:0007669"/>
    <property type="project" value="UniProtKB-SubCell"/>
</dbReference>